<evidence type="ECO:0000256" key="1">
    <source>
        <dbReference type="SAM" id="Phobius"/>
    </source>
</evidence>
<gene>
    <name evidence="4" type="ORF">C9374_005992</name>
    <name evidence="3" type="ORF">C9374_014209</name>
</gene>
<dbReference type="Proteomes" id="UP000816034">
    <property type="component" value="Unassembled WGS sequence"/>
</dbReference>
<protein>
    <submittedName>
        <fullName evidence="4">Uncharacterized protein</fullName>
    </submittedName>
</protein>
<name>A0AA88GN32_NAELO</name>
<sequence length="184" mass="20928">MFETTLLFLILFVNCEFCEITSSPQTPASDITSEIFLQQEHQQQRDDHAEQVYTGEQLKIIQMKQHALKKVIQILMAISVSMGGQFVAVSCIPLYFLNKYVALGFYALHNSTIAALVIMFLMTHPRVEEMQKLFVANGKKWFGRNRGSSFESKLNCTLPDLSNTYNFARVPLLSFLISSMTLMA</sequence>
<keyword evidence="1" id="KW-0812">Transmembrane</keyword>
<organism evidence="4 5">
    <name type="scientific">Naegleria lovaniensis</name>
    <name type="common">Amoeba</name>
    <dbReference type="NCBI Taxonomy" id="51637"/>
    <lineage>
        <taxon>Eukaryota</taxon>
        <taxon>Discoba</taxon>
        <taxon>Heterolobosea</taxon>
        <taxon>Tetramitia</taxon>
        <taxon>Eutetramitia</taxon>
        <taxon>Vahlkampfiidae</taxon>
        <taxon>Naegleria</taxon>
    </lineage>
</organism>
<keyword evidence="1" id="KW-0472">Membrane</keyword>
<evidence type="ECO:0000313" key="3">
    <source>
        <dbReference type="EMBL" id="KAG2370794.1"/>
    </source>
</evidence>
<dbReference type="RefSeq" id="XP_044547288.1">
    <property type="nucleotide sequence ID" value="XM_044695803.1"/>
</dbReference>
<comment type="caution">
    <text evidence="4">The sequence shown here is derived from an EMBL/GenBank/DDBJ whole genome shotgun (WGS) entry which is preliminary data.</text>
</comment>
<evidence type="ECO:0000256" key="2">
    <source>
        <dbReference type="SAM" id="SignalP"/>
    </source>
</evidence>
<reference evidence="4" key="2">
    <citation type="submission" date="2020-04" db="EMBL/GenBank/DDBJ databases">
        <authorList>
            <person name="Liechti N."/>
            <person name="Schuerch N."/>
            <person name="Bruggmann R."/>
            <person name="Wittwer M."/>
        </authorList>
    </citation>
    <scope>NUCLEOTIDE SEQUENCE</scope>
    <source>
        <strain evidence="4">ATCC 30569</strain>
    </source>
</reference>
<reference evidence="4 5" key="1">
    <citation type="journal article" date="2018" name="BMC Genomics">
        <title>The genome of Naegleria lovaniensis, the basis for a comparative approach to unravel pathogenicity factors of the human pathogenic amoeba N. fowleri.</title>
        <authorList>
            <person name="Liechti N."/>
            <person name="Schurch N."/>
            <person name="Bruggmann R."/>
            <person name="Wittwer M."/>
        </authorList>
    </citation>
    <scope>NUCLEOTIDE SEQUENCE [LARGE SCALE GENOMIC DNA]</scope>
    <source>
        <strain evidence="4 5">ATCC 30569</strain>
    </source>
</reference>
<keyword evidence="1" id="KW-1133">Transmembrane helix</keyword>
<dbReference type="AlphaFoldDB" id="A0AA88GN32"/>
<feature type="signal peptide" evidence="2">
    <location>
        <begin position="1"/>
        <end position="15"/>
    </location>
</feature>
<dbReference type="GeneID" id="68098447"/>
<keyword evidence="5" id="KW-1185">Reference proteome</keyword>
<dbReference type="EMBL" id="PYSW02000079">
    <property type="protein sequence ID" value="KAG2370794.1"/>
    <property type="molecule type" value="Genomic_DNA"/>
</dbReference>
<evidence type="ECO:0000313" key="4">
    <source>
        <dbReference type="EMBL" id="KAG2381608.1"/>
    </source>
</evidence>
<evidence type="ECO:0000313" key="5">
    <source>
        <dbReference type="Proteomes" id="UP000816034"/>
    </source>
</evidence>
<dbReference type="EMBL" id="PYSW02000026">
    <property type="protein sequence ID" value="KAG2381608.1"/>
    <property type="molecule type" value="Genomic_DNA"/>
</dbReference>
<accession>A0AA88GN32</accession>
<feature type="transmembrane region" description="Helical" evidence="1">
    <location>
        <begin position="103"/>
        <end position="122"/>
    </location>
</feature>
<proteinExistence type="predicted"/>
<feature type="chain" id="PRO_5041589783" evidence="2">
    <location>
        <begin position="16"/>
        <end position="184"/>
    </location>
</feature>
<feature type="transmembrane region" description="Helical" evidence="1">
    <location>
        <begin position="71"/>
        <end position="97"/>
    </location>
</feature>
<keyword evidence="2" id="KW-0732">Signal</keyword>